<dbReference type="RefSeq" id="WP_349544002.1">
    <property type="nucleotide sequence ID" value="NZ_JAOALG010000002.1"/>
</dbReference>
<comment type="caution">
    <text evidence="1">The sequence shown here is derived from an EMBL/GenBank/DDBJ whole genome shotgun (WGS) entry which is preliminary data.</text>
</comment>
<sequence>MAWPLGERAPDESVMARMKPTLASQIMQRQFDIPSNDIKTKLIPLYGIYLPCEVELIPFEDMRVIPDIDEFMPIQRRRQAF</sequence>
<organism evidence="1 2">
    <name type="scientific">Paraburkholderia acidicola</name>
    <dbReference type="NCBI Taxonomy" id="1912599"/>
    <lineage>
        <taxon>Bacteria</taxon>
        <taxon>Pseudomonadati</taxon>
        <taxon>Pseudomonadota</taxon>
        <taxon>Betaproteobacteria</taxon>
        <taxon>Burkholderiales</taxon>
        <taxon>Burkholderiaceae</taxon>
        <taxon>Paraburkholderia</taxon>
    </lineage>
</organism>
<reference evidence="1 2" key="1">
    <citation type="journal article" date="2024" name="Chem. Sci.">
        <title>Discovery of a lagriamide polyketide by integrated genome mining, isotopic labeling, and untargeted metabolomics.</title>
        <authorList>
            <person name="Fergusson C.H."/>
            <person name="Saulog J."/>
            <person name="Paulo B.S."/>
            <person name="Wilson D.M."/>
            <person name="Liu D.Y."/>
            <person name="Morehouse N.J."/>
            <person name="Waterworth S."/>
            <person name="Barkei J."/>
            <person name="Gray C.A."/>
            <person name="Kwan J.C."/>
            <person name="Eustaquio A.S."/>
            <person name="Linington R.G."/>
        </authorList>
    </citation>
    <scope>NUCLEOTIDE SEQUENCE [LARGE SCALE GENOMIC DNA]</scope>
    <source>
        <strain evidence="1 2">RL17-338-BIF-B</strain>
    </source>
</reference>
<protein>
    <submittedName>
        <fullName evidence="1">Uncharacterized protein</fullName>
    </submittedName>
</protein>
<evidence type="ECO:0000313" key="1">
    <source>
        <dbReference type="EMBL" id="MEQ5842073.1"/>
    </source>
</evidence>
<proteinExistence type="predicted"/>
<name>A0ABV1LS17_9BURK</name>
<evidence type="ECO:0000313" key="2">
    <source>
        <dbReference type="Proteomes" id="UP001469089"/>
    </source>
</evidence>
<dbReference type="EMBL" id="JAOALG010000002">
    <property type="protein sequence ID" value="MEQ5842073.1"/>
    <property type="molecule type" value="Genomic_DNA"/>
</dbReference>
<accession>A0ABV1LS17</accession>
<gene>
    <name evidence="1" type="ORF">N0A02_21775</name>
</gene>
<dbReference type="Proteomes" id="UP001469089">
    <property type="component" value="Unassembled WGS sequence"/>
</dbReference>
<keyword evidence="2" id="KW-1185">Reference proteome</keyword>